<organism evidence="3 4">
    <name type="scientific">Beutenbergia cavernae (strain ATCC BAA-8 / DSM 12333 / CCUG 43141 / JCM 11478 / NBRC 16432 / NCIMB 13614 / HKI 0122)</name>
    <dbReference type="NCBI Taxonomy" id="471853"/>
    <lineage>
        <taxon>Bacteria</taxon>
        <taxon>Bacillati</taxon>
        <taxon>Actinomycetota</taxon>
        <taxon>Actinomycetes</taxon>
        <taxon>Micrococcales</taxon>
        <taxon>Beutenbergiaceae</taxon>
        <taxon>Beutenbergia</taxon>
    </lineage>
</organism>
<dbReference type="eggNOG" id="COG1028">
    <property type="taxonomic scope" value="Bacteria"/>
</dbReference>
<dbReference type="PANTHER" id="PTHR24320">
    <property type="entry name" value="RETINOL DEHYDROGENASE"/>
    <property type="match status" value="1"/>
</dbReference>
<reference evidence="3 4" key="1">
    <citation type="journal article" date="2009" name="Stand. Genomic Sci.">
        <title>Complete genome sequence of Beutenbergia cavernae type strain (HKI 0122).</title>
        <authorList>
            <person name="Land M."/>
            <person name="Pukall R."/>
            <person name="Abt B."/>
            <person name="Goker M."/>
            <person name="Rohde M."/>
            <person name="Glavina Del Rio T."/>
            <person name="Tice H."/>
            <person name="Copeland A."/>
            <person name="Cheng J.F."/>
            <person name="Lucas S."/>
            <person name="Chen F."/>
            <person name="Nolan M."/>
            <person name="Bruce D."/>
            <person name="Goodwin L."/>
            <person name="Pitluck S."/>
            <person name="Ivanova N."/>
            <person name="Mavromatis K."/>
            <person name="Ovchinnikova G."/>
            <person name="Pati A."/>
            <person name="Chen A."/>
            <person name="Palaniappan K."/>
            <person name="Hauser L."/>
            <person name="Chang Y.J."/>
            <person name="Jefferies C.C."/>
            <person name="Saunders E."/>
            <person name="Brettin T."/>
            <person name="Detter J.C."/>
            <person name="Han C."/>
            <person name="Chain P."/>
            <person name="Bristow J."/>
            <person name="Eisen J.A."/>
            <person name="Markowitz V."/>
            <person name="Hugenholtz P."/>
            <person name="Kyrpides N.C."/>
            <person name="Klenk H.P."/>
            <person name="Lapidus A."/>
        </authorList>
    </citation>
    <scope>NUCLEOTIDE SEQUENCE [LARGE SCALE GENOMIC DNA]</scope>
    <source>
        <strain evidence="4">ATCC BAA-8 / DSM 12333 / NBRC 16432</strain>
    </source>
</reference>
<dbReference type="Pfam" id="PF00106">
    <property type="entry name" value="adh_short"/>
    <property type="match status" value="1"/>
</dbReference>
<evidence type="ECO:0000256" key="2">
    <source>
        <dbReference type="ARBA" id="ARBA00023002"/>
    </source>
</evidence>
<gene>
    <name evidence="3" type="ordered locus">Bcav_3108</name>
</gene>
<proteinExistence type="inferred from homology"/>
<evidence type="ECO:0000313" key="3">
    <source>
        <dbReference type="EMBL" id="ACQ81352.1"/>
    </source>
</evidence>
<evidence type="ECO:0000256" key="1">
    <source>
        <dbReference type="ARBA" id="ARBA00006484"/>
    </source>
</evidence>
<dbReference type="Gene3D" id="3.40.50.720">
    <property type="entry name" value="NAD(P)-binding Rossmann-like Domain"/>
    <property type="match status" value="1"/>
</dbReference>
<dbReference type="GO" id="GO:0016491">
    <property type="term" value="F:oxidoreductase activity"/>
    <property type="evidence" value="ECO:0007669"/>
    <property type="project" value="UniProtKB-KW"/>
</dbReference>
<protein>
    <submittedName>
        <fullName evidence="3">Short-chain dehydrogenase/reductase SDR</fullName>
    </submittedName>
</protein>
<dbReference type="HOGENOM" id="CLU_010194_44_3_11"/>
<comment type="similarity">
    <text evidence="1">Belongs to the short-chain dehydrogenases/reductases (SDR) family.</text>
</comment>
<accession>C5C0F6</accession>
<dbReference type="Proteomes" id="UP000007962">
    <property type="component" value="Chromosome"/>
</dbReference>
<keyword evidence="4" id="KW-1185">Reference proteome</keyword>
<dbReference type="OrthoDB" id="3237043at2"/>
<keyword evidence="2" id="KW-0560">Oxidoreductase</keyword>
<dbReference type="STRING" id="471853.Bcav_3108"/>
<dbReference type="PANTHER" id="PTHR24320:SF148">
    <property type="entry name" value="NAD(P)-BINDING ROSSMANN-FOLD SUPERFAMILY PROTEIN"/>
    <property type="match status" value="1"/>
</dbReference>
<dbReference type="PRINTS" id="PR00081">
    <property type="entry name" value="GDHRDH"/>
</dbReference>
<sequence length="304" mass="31812">MVTVVMTGGTSGIGLVAASAMAAAPGSRVIVGARRTGPPGTETLRLDLTRLDDVRSFAENVRRTLDEVPIDALVLNAGVLCADADGRTPDGFETTFAVNHLAHFLLLRLLRRQLADGARVVLTTSGTHDPAVKVRIVRPRHADASLLAHPERDPGRHRRAGDAGQHAYTASKLCNIMTVRALMARSASDGRDVVAIGYDPGPTPGTALFQATSPVLRPPWAMFGGRLGRLVPTMSTPAAAGAGLAQVVLGDAPPPGEYYGRMTARGLAWVQPSELARDDALCDALWADSAELVGAPRDDVAPGG</sequence>
<dbReference type="KEGG" id="bcv:Bcav_3108"/>
<dbReference type="InterPro" id="IPR002347">
    <property type="entry name" value="SDR_fam"/>
</dbReference>
<dbReference type="InterPro" id="IPR036291">
    <property type="entry name" value="NAD(P)-bd_dom_sf"/>
</dbReference>
<dbReference type="EMBL" id="CP001618">
    <property type="protein sequence ID" value="ACQ81352.1"/>
    <property type="molecule type" value="Genomic_DNA"/>
</dbReference>
<name>C5C0F6_BEUC1</name>
<dbReference type="AlphaFoldDB" id="C5C0F6"/>
<dbReference type="SUPFAM" id="SSF51735">
    <property type="entry name" value="NAD(P)-binding Rossmann-fold domains"/>
    <property type="match status" value="1"/>
</dbReference>
<evidence type="ECO:0000313" key="4">
    <source>
        <dbReference type="Proteomes" id="UP000007962"/>
    </source>
</evidence>
<dbReference type="RefSeq" id="WP_015883592.1">
    <property type="nucleotide sequence ID" value="NC_012669.1"/>
</dbReference>